<dbReference type="Proteomes" id="UP001501742">
    <property type="component" value="Unassembled WGS sequence"/>
</dbReference>
<accession>A0ABN1ZB79</accession>
<organism evidence="1 2">
    <name type="scientific">Curtobacterium herbarum</name>
    <dbReference type="NCBI Taxonomy" id="150122"/>
    <lineage>
        <taxon>Bacteria</taxon>
        <taxon>Bacillati</taxon>
        <taxon>Actinomycetota</taxon>
        <taxon>Actinomycetes</taxon>
        <taxon>Micrococcales</taxon>
        <taxon>Microbacteriaceae</taxon>
        <taxon>Curtobacterium</taxon>
    </lineage>
</organism>
<evidence type="ECO:0000313" key="2">
    <source>
        <dbReference type="Proteomes" id="UP001501742"/>
    </source>
</evidence>
<gene>
    <name evidence="1" type="ORF">GCM10009627_11550</name>
</gene>
<keyword evidence="2" id="KW-1185">Reference proteome</keyword>
<protein>
    <recommendedName>
        <fullName evidence="3">DUF559 domain-containing protein</fullName>
    </recommendedName>
</protein>
<dbReference type="EMBL" id="BAAAJX010000005">
    <property type="protein sequence ID" value="GAA1492809.1"/>
    <property type="molecule type" value="Genomic_DNA"/>
</dbReference>
<name>A0ABN1ZB79_9MICO</name>
<reference evidence="1 2" key="1">
    <citation type="journal article" date="2019" name="Int. J. Syst. Evol. Microbiol.">
        <title>The Global Catalogue of Microorganisms (GCM) 10K type strain sequencing project: providing services to taxonomists for standard genome sequencing and annotation.</title>
        <authorList>
            <consortium name="The Broad Institute Genomics Platform"/>
            <consortium name="The Broad Institute Genome Sequencing Center for Infectious Disease"/>
            <person name="Wu L."/>
            <person name="Ma J."/>
        </authorList>
    </citation>
    <scope>NUCLEOTIDE SEQUENCE [LARGE SCALE GENOMIC DNA]</scope>
    <source>
        <strain evidence="1 2">JCM 12140</strain>
    </source>
</reference>
<evidence type="ECO:0000313" key="1">
    <source>
        <dbReference type="EMBL" id="GAA1492809.1"/>
    </source>
</evidence>
<sequence>MVLLGGIRTTSMLRTVVDVARTSTFEHAVVVLDHVLHVGALDRSALEHALTTCVGRRGVRQASAALDFADAAAESPGESISRVTVDRLGAPAPVLQHRFDTDRGVFRVDFWWPDAGVIGEFDGRVKYDDGDALWHEKRREDALRRASRVHGFARWGMAEAGDPARLGAVLVAAGLPIGRGWAQRR</sequence>
<dbReference type="RefSeq" id="WP_204606763.1">
    <property type="nucleotide sequence ID" value="NZ_BAAAJX010000005.1"/>
</dbReference>
<comment type="caution">
    <text evidence="1">The sequence shown here is derived from an EMBL/GenBank/DDBJ whole genome shotgun (WGS) entry which is preliminary data.</text>
</comment>
<proteinExistence type="predicted"/>
<evidence type="ECO:0008006" key="3">
    <source>
        <dbReference type="Google" id="ProtNLM"/>
    </source>
</evidence>